<accession>Q9XWH4</accession>
<reference evidence="2 3" key="1">
    <citation type="journal article" date="1998" name="Science">
        <title>Genome sequence of the nematode C. elegans: a platform for investigating biology.</title>
        <authorList>
            <consortium name="The C. elegans sequencing consortium"/>
            <person name="Sulson J.E."/>
            <person name="Waterston R."/>
        </authorList>
    </citation>
    <scope>NUCLEOTIDE SEQUENCE [LARGE SCALE GENOMIC DNA]</scope>
    <source>
        <strain evidence="2 3">Bristol N2</strain>
    </source>
</reference>
<feature type="compositionally biased region" description="Basic and acidic residues" evidence="1">
    <location>
        <begin position="22"/>
        <end position="35"/>
    </location>
</feature>
<dbReference type="FunCoup" id="Q9XWH4">
    <property type="interactions" value="1523"/>
</dbReference>
<dbReference type="WormBase" id="Y57A10B.7">
    <property type="protein sequence ID" value="CE35689"/>
    <property type="gene ID" value="WBGene00013279"/>
</dbReference>
<dbReference type="GeneID" id="190346"/>
<dbReference type="AlphaFoldDB" id="Q9XWH4"/>
<dbReference type="Bgee" id="WBGene00013279">
    <property type="expression patterns" value="Expressed in larva and 1 other cell type or tissue"/>
</dbReference>
<dbReference type="STRING" id="6239.Y57A10B.7.1"/>
<feature type="compositionally biased region" description="Polar residues" evidence="1">
    <location>
        <begin position="36"/>
        <end position="51"/>
    </location>
</feature>
<dbReference type="EMBL" id="BX284602">
    <property type="protein sequence ID" value="CAA21694.2"/>
    <property type="molecule type" value="Genomic_DNA"/>
</dbReference>
<evidence type="ECO:0000256" key="1">
    <source>
        <dbReference type="SAM" id="MobiDB-lite"/>
    </source>
</evidence>
<gene>
    <name evidence="2" type="ORF">CELE_Y57A10B.7</name>
    <name evidence="2 4" type="ORF">Y57A10B.7</name>
</gene>
<dbReference type="KEGG" id="cel:CELE_Y57A10B.7"/>
<dbReference type="PaxDb" id="6239-Y57A10B.7"/>
<dbReference type="CTD" id="190346"/>
<dbReference type="PIR" id="T27198">
    <property type="entry name" value="T27198"/>
</dbReference>
<evidence type="ECO:0000313" key="2">
    <source>
        <dbReference type="EMBL" id="CAA21694.2"/>
    </source>
</evidence>
<sequence>MAPRKKVNEMVIRKTANLTDKMRKERTVEEFEEVKTAQSKSYESDTSSAESLRQKRTAPSAIRTVQIQKEIVLPYDGNLVSVYEKSSNTRSLDTISEPGDLEEFKKKAEESKYVGPQIVPMKFVTTDVETPVKAIFVSDFDFCQAMHHPPQSSTQSKKVEFSKRFEVEQKFLEEMVADIEKLIVSSGRMDVELKVVKAREENDSPRAKISLVRKIHAEKVDDNLNNQAGLVGFILPDLEMKDHGIPLKITKNQQVPSGQKMFESFKRLFGY</sequence>
<organism evidence="2 3">
    <name type="scientific">Caenorhabditis elegans</name>
    <dbReference type="NCBI Taxonomy" id="6239"/>
    <lineage>
        <taxon>Eukaryota</taxon>
        <taxon>Metazoa</taxon>
        <taxon>Ecdysozoa</taxon>
        <taxon>Nematoda</taxon>
        <taxon>Chromadorea</taxon>
        <taxon>Rhabditida</taxon>
        <taxon>Rhabditina</taxon>
        <taxon>Rhabditomorpha</taxon>
        <taxon>Rhabditoidea</taxon>
        <taxon>Rhabditidae</taxon>
        <taxon>Peloderinae</taxon>
        <taxon>Caenorhabditis</taxon>
    </lineage>
</organism>
<keyword evidence="2" id="KW-0378">Hydrolase</keyword>
<dbReference type="InParanoid" id="Q9XWH4"/>
<dbReference type="GO" id="GO:0008233">
    <property type="term" value="F:peptidase activity"/>
    <property type="evidence" value="ECO:0007669"/>
    <property type="project" value="UniProtKB-KW"/>
</dbReference>
<dbReference type="AGR" id="WB:WBGene00013279"/>
<evidence type="ECO:0000313" key="4">
    <source>
        <dbReference type="WormBase" id="Y57A10B.7"/>
    </source>
</evidence>
<dbReference type="eggNOG" id="ENOG502RWQ9">
    <property type="taxonomic scope" value="Eukaryota"/>
</dbReference>
<name>Q9XWH4_CAEEL</name>
<dbReference type="OrthoDB" id="5830180at2759"/>
<dbReference type="Proteomes" id="UP000001940">
    <property type="component" value="Chromosome II"/>
</dbReference>
<dbReference type="HOGENOM" id="CLU_1012769_0_0_1"/>
<dbReference type="GO" id="GO:0006508">
    <property type="term" value="P:proteolysis"/>
    <property type="evidence" value="ECO:0007669"/>
    <property type="project" value="UniProtKB-KW"/>
</dbReference>
<feature type="region of interest" description="Disordered" evidence="1">
    <location>
        <begin position="22"/>
        <end position="60"/>
    </location>
</feature>
<proteinExistence type="predicted"/>
<keyword evidence="3" id="KW-1185">Reference proteome</keyword>
<dbReference type="OMA" id="MHHPKPN"/>
<protein>
    <submittedName>
        <fullName evidence="2">Gag protease polyprotein</fullName>
    </submittedName>
</protein>
<dbReference type="UCSC" id="Y57A10B.7">
    <property type="organism name" value="c. elegans"/>
</dbReference>
<evidence type="ECO:0000313" key="3">
    <source>
        <dbReference type="Proteomes" id="UP000001940"/>
    </source>
</evidence>
<dbReference type="RefSeq" id="NP_496630.2">
    <property type="nucleotide sequence ID" value="NM_064229.2"/>
</dbReference>
<keyword evidence="2" id="KW-0645">Protease</keyword>